<dbReference type="Gene3D" id="1.10.540.10">
    <property type="entry name" value="Acyl-CoA dehydrogenase/oxidase, N-terminal domain"/>
    <property type="match status" value="1"/>
</dbReference>
<dbReference type="InterPro" id="IPR009075">
    <property type="entry name" value="AcylCo_DH/oxidase_C"/>
</dbReference>
<feature type="domain" description="Acyl-CoA oxidase/dehydrogenase middle" evidence="8">
    <location>
        <begin position="111"/>
        <end position="195"/>
    </location>
</feature>
<evidence type="ECO:0000259" key="8">
    <source>
        <dbReference type="Pfam" id="PF02770"/>
    </source>
</evidence>
<evidence type="ECO:0000259" key="7">
    <source>
        <dbReference type="Pfam" id="PF00441"/>
    </source>
</evidence>
<comment type="cofactor">
    <cofactor evidence="1 6">
        <name>FAD</name>
        <dbReference type="ChEBI" id="CHEBI:57692"/>
    </cofactor>
</comment>
<dbReference type="InterPro" id="IPR037069">
    <property type="entry name" value="AcylCoA_DH/ox_N_sf"/>
</dbReference>
<keyword evidence="11" id="KW-1185">Reference proteome</keyword>
<dbReference type="InterPro" id="IPR006091">
    <property type="entry name" value="Acyl-CoA_Oxase/DH_mid-dom"/>
</dbReference>
<dbReference type="Gene3D" id="2.40.110.10">
    <property type="entry name" value="Butyryl-CoA Dehydrogenase, subunit A, domain 2"/>
    <property type="match status" value="1"/>
</dbReference>
<evidence type="ECO:0000256" key="5">
    <source>
        <dbReference type="ARBA" id="ARBA00023002"/>
    </source>
</evidence>
<dbReference type="InterPro" id="IPR036250">
    <property type="entry name" value="AcylCo_DH-like_C"/>
</dbReference>
<dbReference type="Pfam" id="PF00441">
    <property type="entry name" value="Acyl-CoA_dh_1"/>
    <property type="match status" value="1"/>
</dbReference>
<name>A0ABQ3R4V2_STRRR</name>
<reference evidence="11" key="1">
    <citation type="submission" date="2023-07" db="EMBL/GenBank/DDBJ databases">
        <title>Whole genome shotgun sequence of Streptomyces achromogenes subsp. rubradiris NBRC 14000.</title>
        <authorList>
            <person name="Komaki H."/>
            <person name="Tamura T."/>
        </authorList>
    </citation>
    <scope>NUCLEOTIDE SEQUENCE [LARGE SCALE GENOMIC DNA]</scope>
    <source>
        <strain evidence="11">NBRC 14000</strain>
    </source>
</reference>
<keyword evidence="4 6" id="KW-0274">FAD</keyword>
<evidence type="ECO:0000256" key="3">
    <source>
        <dbReference type="ARBA" id="ARBA00022630"/>
    </source>
</evidence>
<dbReference type="PANTHER" id="PTHR43292:SF4">
    <property type="entry name" value="ACYL-COA DEHYDROGENASE FADE34"/>
    <property type="match status" value="1"/>
</dbReference>
<evidence type="ECO:0000313" key="11">
    <source>
        <dbReference type="Proteomes" id="UP000646738"/>
    </source>
</evidence>
<keyword evidence="3 6" id="KW-0285">Flavoprotein</keyword>
<evidence type="ECO:0000259" key="9">
    <source>
        <dbReference type="Pfam" id="PF02771"/>
    </source>
</evidence>
<comment type="caution">
    <text evidence="10">The sequence shown here is derived from an EMBL/GenBank/DDBJ whole genome shotgun (WGS) entry which is preliminary data.</text>
</comment>
<evidence type="ECO:0000256" key="4">
    <source>
        <dbReference type="ARBA" id="ARBA00022827"/>
    </source>
</evidence>
<evidence type="ECO:0000256" key="2">
    <source>
        <dbReference type="ARBA" id="ARBA00009347"/>
    </source>
</evidence>
<dbReference type="RefSeq" id="WP_189993546.1">
    <property type="nucleotide sequence ID" value="NZ_BNCB01000005.1"/>
</dbReference>
<comment type="similarity">
    <text evidence="2 6">Belongs to the acyl-CoA dehydrogenase family.</text>
</comment>
<dbReference type="SUPFAM" id="SSF47203">
    <property type="entry name" value="Acyl-CoA dehydrogenase C-terminal domain-like"/>
    <property type="match status" value="1"/>
</dbReference>
<proteinExistence type="inferred from homology"/>
<evidence type="ECO:0000256" key="1">
    <source>
        <dbReference type="ARBA" id="ARBA00001974"/>
    </source>
</evidence>
<evidence type="ECO:0000256" key="6">
    <source>
        <dbReference type="RuleBase" id="RU362125"/>
    </source>
</evidence>
<gene>
    <name evidence="10" type="ORF">Srubr_07270</name>
</gene>
<dbReference type="InterPro" id="IPR013786">
    <property type="entry name" value="AcylCoA_DH/ox_N"/>
</dbReference>
<sequence length="393" mass="43435">MTDARELRGRTREFLAQHPPASTDRLDFLRARFDAGLAWVHYPEGLGGLGAPRSLQGVVDAELAAAGAPDNDPRRIGIGLGMAAPTILAYGTEEQKRRFLRPLWTGEEVWCQLFSEPGAGSDLAALGTRAVREGDTWVVNGQKVWTSSAHLARWAILIARTDPDVPKHQGITYFVCDMTDPGVEVRPLRQITGEAEFNEVFLTGVRIPDSRRLGAVGDGWRVAQTTLNNERVAIGGMAQPREGGMIGPVAKTWRERPELRTHDLHQRLLTLWVEAEVARFTGERLRQQLAAGQPGPEGAGMKLAFARLNQEISGLEVELRGEEGLLYDDWTLRRPEHVDFTGRDAGYRYLRSKGNSIEGGTSEVLLNIVAERVLGLPAEPRTDKDVAWKDLAR</sequence>
<evidence type="ECO:0000313" key="10">
    <source>
        <dbReference type="EMBL" id="GHI50881.1"/>
    </source>
</evidence>
<accession>A0ABQ3R4V2</accession>
<dbReference type="PANTHER" id="PTHR43292">
    <property type="entry name" value="ACYL-COA DEHYDROGENASE"/>
    <property type="match status" value="1"/>
</dbReference>
<feature type="domain" description="Acyl-CoA dehydrogenase/oxidase C-terminal" evidence="7">
    <location>
        <begin position="217"/>
        <end position="374"/>
    </location>
</feature>
<dbReference type="InterPro" id="IPR052161">
    <property type="entry name" value="Mycobact_Acyl-CoA_DH"/>
</dbReference>
<organism evidence="10 11">
    <name type="scientific">Streptomyces rubradiris</name>
    <name type="common">Streptomyces achromogenes subsp. rubradiris</name>
    <dbReference type="NCBI Taxonomy" id="285531"/>
    <lineage>
        <taxon>Bacteria</taxon>
        <taxon>Bacillati</taxon>
        <taxon>Actinomycetota</taxon>
        <taxon>Actinomycetes</taxon>
        <taxon>Kitasatosporales</taxon>
        <taxon>Streptomycetaceae</taxon>
        <taxon>Streptomyces</taxon>
    </lineage>
</organism>
<protein>
    <submittedName>
        <fullName evidence="10">Acyl-CoA dehydrogenase</fullName>
    </submittedName>
</protein>
<dbReference type="Proteomes" id="UP000646738">
    <property type="component" value="Unassembled WGS sequence"/>
</dbReference>
<dbReference type="Pfam" id="PF02771">
    <property type="entry name" value="Acyl-CoA_dh_N"/>
    <property type="match status" value="1"/>
</dbReference>
<dbReference type="EMBL" id="BNEA01000001">
    <property type="protein sequence ID" value="GHI50881.1"/>
    <property type="molecule type" value="Genomic_DNA"/>
</dbReference>
<dbReference type="SUPFAM" id="SSF56645">
    <property type="entry name" value="Acyl-CoA dehydrogenase NM domain-like"/>
    <property type="match status" value="1"/>
</dbReference>
<keyword evidence="5 6" id="KW-0560">Oxidoreductase</keyword>
<dbReference type="Gene3D" id="1.20.140.10">
    <property type="entry name" value="Butyryl-CoA Dehydrogenase, subunit A, domain 3"/>
    <property type="match status" value="1"/>
</dbReference>
<dbReference type="InterPro" id="IPR009100">
    <property type="entry name" value="AcylCoA_DH/oxidase_NM_dom_sf"/>
</dbReference>
<feature type="domain" description="Acyl-CoA dehydrogenase/oxidase N-terminal" evidence="9">
    <location>
        <begin position="4"/>
        <end position="107"/>
    </location>
</feature>
<dbReference type="Pfam" id="PF02770">
    <property type="entry name" value="Acyl-CoA_dh_M"/>
    <property type="match status" value="1"/>
</dbReference>
<dbReference type="InterPro" id="IPR046373">
    <property type="entry name" value="Acyl-CoA_Oxase/DH_mid-dom_sf"/>
</dbReference>